<dbReference type="InterPro" id="IPR011074">
    <property type="entry name" value="CRAL/TRIO_N_dom"/>
</dbReference>
<dbReference type="InterPro" id="IPR052432">
    <property type="entry name" value="PITP/CRAL-TRIO"/>
</dbReference>
<gene>
    <name evidence="4" type="ORF">VHEMI05383</name>
</gene>
<evidence type="ECO:0000313" key="5">
    <source>
        <dbReference type="Proteomes" id="UP000039046"/>
    </source>
</evidence>
<evidence type="ECO:0000256" key="1">
    <source>
        <dbReference type="SAM" id="Coils"/>
    </source>
</evidence>
<dbReference type="Proteomes" id="UP000039046">
    <property type="component" value="Unassembled WGS sequence"/>
</dbReference>
<dbReference type="OrthoDB" id="43460at2759"/>
<dbReference type="Gene3D" id="3.40.525.10">
    <property type="entry name" value="CRAL-TRIO lipid binding domain"/>
    <property type="match status" value="1"/>
</dbReference>
<feature type="coiled-coil region" evidence="1">
    <location>
        <begin position="365"/>
        <end position="408"/>
    </location>
</feature>
<evidence type="ECO:0000256" key="2">
    <source>
        <dbReference type="SAM" id="MobiDB-lite"/>
    </source>
</evidence>
<proteinExistence type="predicted"/>
<dbReference type="InterPro" id="IPR001251">
    <property type="entry name" value="CRAL-TRIO_dom"/>
</dbReference>
<dbReference type="SMART" id="SM01100">
    <property type="entry name" value="CRAL_TRIO_N"/>
    <property type="match status" value="1"/>
</dbReference>
<dbReference type="PANTHER" id="PTHR46590:SF1">
    <property type="entry name" value="PHOSPHATIDYLINOSITOL TRANSFER PROTEIN CSR1"/>
    <property type="match status" value="1"/>
</dbReference>
<dbReference type="CDD" id="cd00170">
    <property type="entry name" value="SEC14"/>
    <property type="match status" value="1"/>
</dbReference>
<keyword evidence="1" id="KW-0175">Coiled coil</keyword>
<organism evidence="4 5">
    <name type="scientific">[Torrubiella] hemipterigena</name>
    <dbReference type="NCBI Taxonomy" id="1531966"/>
    <lineage>
        <taxon>Eukaryota</taxon>
        <taxon>Fungi</taxon>
        <taxon>Dikarya</taxon>
        <taxon>Ascomycota</taxon>
        <taxon>Pezizomycotina</taxon>
        <taxon>Sordariomycetes</taxon>
        <taxon>Hypocreomycetidae</taxon>
        <taxon>Hypocreales</taxon>
        <taxon>Clavicipitaceae</taxon>
        <taxon>Clavicipitaceae incertae sedis</taxon>
        <taxon>'Torrubiella' clade</taxon>
    </lineage>
</organism>
<dbReference type="PANTHER" id="PTHR46590">
    <property type="entry name" value="PHOSPHATIDYLINOSITOL TRANSFER PROTEIN CSR1-RELATED"/>
    <property type="match status" value="1"/>
</dbReference>
<dbReference type="EMBL" id="CDHN01000002">
    <property type="protein sequence ID" value="CEJ89542.1"/>
    <property type="molecule type" value="Genomic_DNA"/>
</dbReference>
<feature type="domain" description="CRAL-TRIO" evidence="3">
    <location>
        <begin position="201"/>
        <end position="346"/>
    </location>
</feature>
<evidence type="ECO:0000259" key="3">
    <source>
        <dbReference type="PROSITE" id="PS50191"/>
    </source>
</evidence>
<dbReference type="HOGENOM" id="CLU_016665_3_0_1"/>
<sequence>MATTADASNLPGRIETLTPAEDEKLRQTWAALFKIYELADGESSVPSTPVVEQTPEPASPASTRRTSLFRWRSASSATTPAPEPAAALGTAEDRFHRELLSKYLVGEKASTLKSIISNMSKQDHPDSLLLRFLRARKWVLEDTLNMLFTVLNWRHKEMHVDDDIMFNGEGKAADEEKNGDEKTKAIAKGWLDQQRMGKSLWHGLDKQNRPISVIRVKSHNPKAQPPESMERYIVHLIETARLFLTPPIDTVCVVFNLTGFSLSNMDYHAVKFVIQCFQTNYPECLGVLLIHNAPWIFQGIWKIIHGWLDPVVAAKVHFTNGRAGLEEYIASDRLIKELGGDEEWDFDFIEPVDGENDLMKDTATRDKLQEERRVLFAKFEEVTRKWVAAEDEESRKKLNAERVETANELTANYWRLDPYIRARSHFDRCGTIQPDGSPVVWYNPVPTSAKKSADAAAVEEKLAEVTISDTKGATEVTHTEQAAAVAAA</sequence>
<dbReference type="PROSITE" id="PS50191">
    <property type="entry name" value="CRAL_TRIO"/>
    <property type="match status" value="1"/>
</dbReference>
<dbReference type="InterPro" id="IPR036273">
    <property type="entry name" value="CRAL/TRIO_N_dom_sf"/>
</dbReference>
<dbReference type="InterPro" id="IPR036865">
    <property type="entry name" value="CRAL-TRIO_dom_sf"/>
</dbReference>
<dbReference type="SUPFAM" id="SSF46938">
    <property type="entry name" value="CRAL/TRIO N-terminal domain"/>
    <property type="match status" value="1"/>
</dbReference>
<keyword evidence="5" id="KW-1185">Reference proteome</keyword>
<reference evidence="4 5" key="1">
    <citation type="journal article" date="2015" name="Genome Announc.">
        <title>Draft Genome Sequence and Gene Annotation of the Entomopathogenic Fungus Verticillium hemipterigenum.</title>
        <authorList>
            <person name="Horn F."/>
            <person name="Habel A."/>
            <person name="Scharf D.H."/>
            <person name="Dworschak J."/>
            <person name="Brakhage A.A."/>
            <person name="Guthke R."/>
            <person name="Hertweck C."/>
            <person name="Linde J."/>
        </authorList>
    </citation>
    <scope>NUCLEOTIDE SEQUENCE [LARGE SCALE GENOMIC DNA]</scope>
</reference>
<dbReference type="SMART" id="SM00516">
    <property type="entry name" value="SEC14"/>
    <property type="match status" value="1"/>
</dbReference>
<evidence type="ECO:0000313" key="4">
    <source>
        <dbReference type="EMBL" id="CEJ89542.1"/>
    </source>
</evidence>
<dbReference type="Pfam" id="PF03765">
    <property type="entry name" value="CRAL_TRIO_N"/>
    <property type="match status" value="1"/>
</dbReference>
<name>A0A0A1TIK8_9HYPO</name>
<protein>
    <recommendedName>
        <fullName evidence="3">CRAL-TRIO domain-containing protein</fullName>
    </recommendedName>
</protein>
<dbReference type="Pfam" id="PF00650">
    <property type="entry name" value="CRAL_TRIO"/>
    <property type="match status" value="1"/>
</dbReference>
<feature type="region of interest" description="Disordered" evidence="2">
    <location>
        <begin position="44"/>
        <end position="65"/>
    </location>
</feature>
<accession>A0A0A1TIK8</accession>
<dbReference type="AlphaFoldDB" id="A0A0A1TIK8"/>
<dbReference type="SUPFAM" id="SSF52087">
    <property type="entry name" value="CRAL/TRIO domain"/>
    <property type="match status" value="1"/>
</dbReference>
<dbReference type="STRING" id="1531966.A0A0A1TIK8"/>